<comment type="similarity">
    <text evidence="1">Belongs to the short-chain dehydrogenases/reductases (SDR) family.</text>
</comment>
<dbReference type="PANTHER" id="PTHR24321">
    <property type="entry name" value="DEHYDROGENASES, SHORT CHAIN"/>
    <property type="match status" value="1"/>
</dbReference>
<keyword evidence="2" id="KW-0560">Oxidoreductase</keyword>
<name>A0ABT5YPH1_9PROT</name>
<dbReference type="Pfam" id="PF13561">
    <property type="entry name" value="adh_short_C2"/>
    <property type="match status" value="1"/>
</dbReference>
<evidence type="ECO:0000256" key="1">
    <source>
        <dbReference type="ARBA" id="ARBA00006484"/>
    </source>
</evidence>
<dbReference type="SUPFAM" id="SSF51735">
    <property type="entry name" value="NAD(P)-binding Rossmann-fold domains"/>
    <property type="match status" value="1"/>
</dbReference>
<evidence type="ECO:0000256" key="2">
    <source>
        <dbReference type="ARBA" id="ARBA00023002"/>
    </source>
</evidence>
<dbReference type="EMBL" id="JARHUD010000007">
    <property type="protein sequence ID" value="MDF2096779.1"/>
    <property type="molecule type" value="Genomic_DNA"/>
</dbReference>
<dbReference type="PANTHER" id="PTHR24321:SF8">
    <property type="entry name" value="ESTRADIOL 17-BETA-DEHYDROGENASE 8-RELATED"/>
    <property type="match status" value="1"/>
</dbReference>
<comment type="caution">
    <text evidence="3">The sequence shown here is derived from an EMBL/GenBank/DDBJ whole genome shotgun (WGS) entry which is preliminary data.</text>
</comment>
<dbReference type="PRINTS" id="PR00080">
    <property type="entry name" value="SDRFAMILY"/>
</dbReference>
<dbReference type="PROSITE" id="PS00061">
    <property type="entry name" value="ADH_SHORT"/>
    <property type="match status" value="1"/>
</dbReference>
<keyword evidence="4" id="KW-1185">Reference proteome</keyword>
<evidence type="ECO:0000313" key="4">
    <source>
        <dbReference type="Proteomes" id="UP001215503"/>
    </source>
</evidence>
<dbReference type="CDD" id="cd05233">
    <property type="entry name" value="SDR_c"/>
    <property type="match status" value="1"/>
</dbReference>
<organism evidence="3 4">
    <name type="scientific">Aquibaculum arenosum</name>
    <dbReference type="NCBI Taxonomy" id="3032591"/>
    <lineage>
        <taxon>Bacteria</taxon>
        <taxon>Pseudomonadati</taxon>
        <taxon>Pseudomonadota</taxon>
        <taxon>Alphaproteobacteria</taxon>
        <taxon>Rhodospirillales</taxon>
        <taxon>Rhodovibrionaceae</taxon>
        <taxon>Aquibaculum</taxon>
    </lineage>
</organism>
<protein>
    <submittedName>
        <fullName evidence="3">SDR family oxidoreductase</fullName>
    </submittedName>
</protein>
<dbReference type="InterPro" id="IPR020904">
    <property type="entry name" value="Sc_DH/Rdtase_CS"/>
</dbReference>
<dbReference type="RefSeq" id="WP_275823538.1">
    <property type="nucleotide sequence ID" value="NZ_JARHUD010000007.1"/>
</dbReference>
<evidence type="ECO:0000313" key="3">
    <source>
        <dbReference type="EMBL" id="MDF2096779.1"/>
    </source>
</evidence>
<gene>
    <name evidence="3" type="ORF">P2G67_12410</name>
</gene>
<dbReference type="Proteomes" id="UP001215503">
    <property type="component" value="Unassembled WGS sequence"/>
</dbReference>
<sequence>MARTGGVRSGGRLEGKVAFITGGGGGIGRATAERFAAEGACVALAEINAQLGEAAAESARAAADFGGHAHFIHCDVTDHASVEAAVAETVKRYGKLDILHNNAGGSTKEDGPVTEAPEEEFWRVIRLDLYGTFLCSKLAIPEIIKAGGGSVINMSSNVALMAVPGRDCYTAAKGGVASMTRSMAVEYAPHKIRVNAIAPSVTLSDRVKKLIDDSAGIADLARAHLLGLGEPIHVADMAVYLASDESPITTGQILSVDSGVTVA</sequence>
<reference evidence="3 4" key="1">
    <citation type="submission" date="2023-03" db="EMBL/GenBank/DDBJ databases">
        <title>Fodinicurvata sp. CAU 1616 isolated from sea sendiment.</title>
        <authorList>
            <person name="Kim W."/>
        </authorList>
    </citation>
    <scope>NUCLEOTIDE SEQUENCE [LARGE SCALE GENOMIC DNA]</scope>
    <source>
        <strain evidence="3 4">CAU 1616</strain>
    </source>
</reference>
<dbReference type="Gene3D" id="3.40.50.720">
    <property type="entry name" value="NAD(P)-binding Rossmann-like Domain"/>
    <property type="match status" value="1"/>
</dbReference>
<dbReference type="InterPro" id="IPR002347">
    <property type="entry name" value="SDR_fam"/>
</dbReference>
<accession>A0ABT5YPH1</accession>
<dbReference type="PRINTS" id="PR00081">
    <property type="entry name" value="GDHRDH"/>
</dbReference>
<proteinExistence type="inferred from homology"/>
<dbReference type="InterPro" id="IPR036291">
    <property type="entry name" value="NAD(P)-bd_dom_sf"/>
</dbReference>